<keyword evidence="1" id="KW-0732">Signal</keyword>
<dbReference type="PROSITE" id="PS51257">
    <property type="entry name" value="PROKAR_LIPOPROTEIN"/>
    <property type="match status" value="1"/>
</dbReference>
<dbReference type="Proteomes" id="UP000264062">
    <property type="component" value="Unassembled WGS sequence"/>
</dbReference>
<evidence type="ECO:0000256" key="1">
    <source>
        <dbReference type="SAM" id="SignalP"/>
    </source>
</evidence>
<evidence type="ECO:0000313" key="3">
    <source>
        <dbReference type="Proteomes" id="UP000264062"/>
    </source>
</evidence>
<dbReference type="EMBL" id="DMZY01000126">
    <property type="protein sequence ID" value="HAV92388.1"/>
    <property type="molecule type" value="Genomic_DNA"/>
</dbReference>
<protein>
    <recommendedName>
        <fullName evidence="4">DUF4168 domain-containing protein</fullName>
    </recommendedName>
</protein>
<comment type="caution">
    <text evidence="2">The sequence shown here is derived from an EMBL/GenBank/DDBJ whole genome shotgun (WGS) entry which is preliminary data.</text>
</comment>
<organism evidence="2 3">
    <name type="scientific">candidate division WOR-3 bacterium</name>
    <dbReference type="NCBI Taxonomy" id="2052148"/>
    <lineage>
        <taxon>Bacteria</taxon>
        <taxon>Bacteria division WOR-3</taxon>
    </lineage>
</organism>
<evidence type="ECO:0008006" key="4">
    <source>
        <dbReference type="Google" id="ProtNLM"/>
    </source>
</evidence>
<gene>
    <name evidence="2" type="ORF">DCW38_04320</name>
</gene>
<feature type="chain" id="PRO_5016741349" description="DUF4168 domain-containing protein" evidence="1">
    <location>
        <begin position="26"/>
        <end position="152"/>
    </location>
</feature>
<evidence type="ECO:0000313" key="2">
    <source>
        <dbReference type="EMBL" id="HAV92388.1"/>
    </source>
</evidence>
<reference evidence="2 3" key="1">
    <citation type="journal article" date="2018" name="Nat. Biotechnol.">
        <title>A standardized bacterial taxonomy based on genome phylogeny substantially revises the tree of life.</title>
        <authorList>
            <person name="Parks D.H."/>
            <person name="Chuvochina M."/>
            <person name="Waite D.W."/>
            <person name="Rinke C."/>
            <person name="Skarshewski A."/>
            <person name="Chaumeil P.A."/>
            <person name="Hugenholtz P."/>
        </authorList>
    </citation>
    <scope>NUCLEOTIDE SEQUENCE [LARGE SCALE GENOMIC DNA]</scope>
    <source>
        <strain evidence="2">UBA9956</strain>
    </source>
</reference>
<dbReference type="AlphaFoldDB" id="A0A350HA22"/>
<feature type="signal peptide" evidence="1">
    <location>
        <begin position="1"/>
        <end position="25"/>
    </location>
</feature>
<name>A0A350HA22_UNCW3</name>
<sequence>MKNIISLLMILVLFSVFGCTPSDSATNLKETEMATVEYVPPADGKITEEQMTRYIATATEMSKELNLISEKMQAFKAKYGITDDAQMDDLSKVKAGAKEEFEAILKEWEQKEKDIYSKNKMTPSEFEWVAAGLTDPLNTDVQKKVEKALSGE</sequence>
<accession>A0A350HA22</accession>
<proteinExistence type="predicted"/>